<dbReference type="Proteomes" id="UP000073492">
    <property type="component" value="Unassembled WGS sequence"/>
</dbReference>
<proteinExistence type="predicted"/>
<sequence length="103" mass="11428">MAIPVLHNALYLIIALLLRLCSGLTRGWTVNISGLLALWITRGENPYKQRRNFKRLAVNSYVPVVSIVSVAEADAIVAEKDAFWAEDVVAGSSCLRPYVTERI</sequence>
<comment type="caution">
    <text evidence="2">The sequence shown here is derived from an EMBL/GenBank/DDBJ whole genome shotgun (WGS) entry which is preliminary data.</text>
</comment>
<dbReference type="EMBL" id="LFZO01000131">
    <property type="protein sequence ID" value="KXT13036.1"/>
    <property type="molecule type" value="Genomic_DNA"/>
</dbReference>
<dbReference type="OrthoDB" id="10628100at2759"/>
<evidence type="ECO:0000256" key="1">
    <source>
        <dbReference type="SAM" id="SignalP"/>
    </source>
</evidence>
<organism evidence="2 3">
    <name type="scientific">Pseudocercospora musae</name>
    <dbReference type="NCBI Taxonomy" id="113226"/>
    <lineage>
        <taxon>Eukaryota</taxon>
        <taxon>Fungi</taxon>
        <taxon>Dikarya</taxon>
        <taxon>Ascomycota</taxon>
        <taxon>Pezizomycotina</taxon>
        <taxon>Dothideomycetes</taxon>
        <taxon>Dothideomycetidae</taxon>
        <taxon>Mycosphaerellales</taxon>
        <taxon>Mycosphaerellaceae</taxon>
        <taxon>Pseudocercospora</taxon>
    </lineage>
</organism>
<evidence type="ECO:0000313" key="3">
    <source>
        <dbReference type="Proteomes" id="UP000073492"/>
    </source>
</evidence>
<protein>
    <submittedName>
        <fullName evidence="2">Uncharacterized protein</fullName>
    </submittedName>
</protein>
<keyword evidence="1" id="KW-0732">Signal</keyword>
<feature type="chain" id="PRO_5007297410" evidence="1">
    <location>
        <begin position="28"/>
        <end position="103"/>
    </location>
</feature>
<evidence type="ECO:0000313" key="2">
    <source>
        <dbReference type="EMBL" id="KXT13036.1"/>
    </source>
</evidence>
<keyword evidence="3" id="KW-1185">Reference proteome</keyword>
<dbReference type="AlphaFoldDB" id="A0A139IEN0"/>
<reference evidence="2 3" key="1">
    <citation type="submission" date="2015-07" db="EMBL/GenBank/DDBJ databases">
        <title>Comparative genomics of the Sigatoka disease complex on banana suggests a link between parallel evolutionary changes in Pseudocercospora fijiensis and Pseudocercospora eumusae and increased virulence on the banana host.</title>
        <authorList>
            <person name="Chang T.-C."/>
            <person name="Salvucci A."/>
            <person name="Crous P.W."/>
            <person name="Stergiopoulos I."/>
        </authorList>
    </citation>
    <scope>NUCLEOTIDE SEQUENCE [LARGE SCALE GENOMIC DNA]</scope>
    <source>
        <strain evidence="2 3">CBS 116634</strain>
    </source>
</reference>
<name>A0A139IEN0_9PEZI</name>
<gene>
    <name evidence="2" type="ORF">AC579_3472</name>
</gene>
<feature type="signal peptide" evidence="1">
    <location>
        <begin position="1"/>
        <end position="27"/>
    </location>
</feature>
<accession>A0A139IEN0</accession>